<dbReference type="SUPFAM" id="SSF100950">
    <property type="entry name" value="NagB/RpiA/CoA transferase-like"/>
    <property type="match status" value="1"/>
</dbReference>
<evidence type="ECO:0000256" key="3">
    <source>
        <dbReference type="ARBA" id="ARBA00023163"/>
    </source>
</evidence>
<dbReference type="InterPro" id="IPR050313">
    <property type="entry name" value="Carb_Metab_HTH_regulators"/>
</dbReference>
<dbReference type="GO" id="GO:0003677">
    <property type="term" value="F:DNA binding"/>
    <property type="evidence" value="ECO:0007669"/>
    <property type="project" value="UniProtKB-KW"/>
</dbReference>
<evidence type="ECO:0000256" key="2">
    <source>
        <dbReference type="ARBA" id="ARBA00023125"/>
    </source>
</evidence>
<dbReference type="InterPro" id="IPR001034">
    <property type="entry name" value="DeoR_HTH"/>
</dbReference>
<dbReference type="InterPro" id="IPR036388">
    <property type="entry name" value="WH-like_DNA-bd_sf"/>
</dbReference>
<dbReference type="RefSeq" id="WP_132003517.1">
    <property type="nucleotide sequence ID" value="NZ_JABUHM010000002.1"/>
</dbReference>
<dbReference type="GO" id="GO:0003700">
    <property type="term" value="F:DNA-binding transcription factor activity"/>
    <property type="evidence" value="ECO:0007669"/>
    <property type="project" value="InterPro"/>
</dbReference>
<dbReference type="PANTHER" id="PTHR30363">
    <property type="entry name" value="HTH-TYPE TRANSCRIPTIONAL REGULATOR SRLR-RELATED"/>
    <property type="match status" value="1"/>
</dbReference>
<name>A0A4R2BK25_9BACI</name>
<dbReference type="PANTHER" id="PTHR30363:SF56">
    <property type="entry name" value="TRANSCRIPTIONAL REGULATOR, DEOR FAMILY"/>
    <property type="match status" value="1"/>
</dbReference>
<dbReference type="Pfam" id="PF00455">
    <property type="entry name" value="DeoRC"/>
    <property type="match status" value="1"/>
</dbReference>
<dbReference type="Gene3D" id="1.10.10.10">
    <property type="entry name" value="Winged helix-like DNA-binding domain superfamily/Winged helix DNA-binding domain"/>
    <property type="match status" value="1"/>
</dbReference>
<protein>
    <submittedName>
        <fullName evidence="5">DeoR family transcriptional regulator</fullName>
    </submittedName>
</protein>
<keyword evidence="1" id="KW-0805">Transcription regulation</keyword>
<evidence type="ECO:0000256" key="1">
    <source>
        <dbReference type="ARBA" id="ARBA00023015"/>
    </source>
</evidence>
<keyword evidence="3" id="KW-0804">Transcription</keyword>
<accession>A0A4R2BK25</accession>
<dbReference type="PROSITE" id="PS51000">
    <property type="entry name" value="HTH_DEOR_2"/>
    <property type="match status" value="1"/>
</dbReference>
<dbReference type="EMBL" id="SLVV01000003">
    <property type="protein sequence ID" value="TCN26832.1"/>
    <property type="molecule type" value="Genomic_DNA"/>
</dbReference>
<reference evidence="5 6" key="1">
    <citation type="journal article" date="2015" name="Stand. Genomic Sci.">
        <title>Genomic Encyclopedia of Bacterial and Archaeal Type Strains, Phase III: the genomes of soil and plant-associated and newly described type strains.</title>
        <authorList>
            <person name="Whitman W.B."/>
            <person name="Woyke T."/>
            <person name="Klenk H.P."/>
            <person name="Zhou Y."/>
            <person name="Lilburn T.G."/>
            <person name="Beck B.J."/>
            <person name="De Vos P."/>
            <person name="Vandamme P."/>
            <person name="Eisen J.A."/>
            <person name="Garrity G."/>
            <person name="Hugenholtz P."/>
            <person name="Kyrpides N.C."/>
        </authorList>
    </citation>
    <scope>NUCLEOTIDE SEQUENCE [LARGE SCALE GENOMIC DNA]</scope>
    <source>
        <strain evidence="5 6">CV53</strain>
    </source>
</reference>
<dbReference type="AlphaFoldDB" id="A0A4R2BK25"/>
<dbReference type="InterPro" id="IPR037171">
    <property type="entry name" value="NagB/RpiA_transferase-like"/>
</dbReference>
<dbReference type="Pfam" id="PF08220">
    <property type="entry name" value="HTH_DeoR"/>
    <property type="match status" value="1"/>
</dbReference>
<keyword evidence="2" id="KW-0238">DNA-binding</keyword>
<dbReference type="PROSITE" id="PS00894">
    <property type="entry name" value="HTH_DEOR_1"/>
    <property type="match status" value="1"/>
</dbReference>
<keyword evidence="6" id="KW-1185">Reference proteome</keyword>
<evidence type="ECO:0000313" key="5">
    <source>
        <dbReference type="EMBL" id="TCN26832.1"/>
    </source>
</evidence>
<evidence type="ECO:0000313" key="6">
    <source>
        <dbReference type="Proteomes" id="UP000295689"/>
    </source>
</evidence>
<dbReference type="InterPro" id="IPR018356">
    <property type="entry name" value="Tscrpt_reg_HTH_DeoR_CS"/>
</dbReference>
<dbReference type="InterPro" id="IPR036390">
    <property type="entry name" value="WH_DNA-bd_sf"/>
</dbReference>
<gene>
    <name evidence="5" type="ORF">EV146_103357</name>
</gene>
<proteinExistence type="predicted"/>
<dbReference type="SUPFAM" id="SSF46785">
    <property type="entry name" value="Winged helix' DNA-binding domain"/>
    <property type="match status" value="1"/>
</dbReference>
<dbReference type="InterPro" id="IPR014036">
    <property type="entry name" value="DeoR-like_C"/>
</dbReference>
<dbReference type="SMART" id="SM01134">
    <property type="entry name" value="DeoRC"/>
    <property type="match status" value="1"/>
</dbReference>
<dbReference type="SMART" id="SM00420">
    <property type="entry name" value="HTH_DEOR"/>
    <property type="match status" value="1"/>
</dbReference>
<feature type="domain" description="HTH deoR-type" evidence="4">
    <location>
        <begin position="3"/>
        <end position="58"/>
    </location>
</feature>
<dbReference type="Gene3D" id="3.40.50.1360">
    <property type="match status" value="1"/>
</dbReference>
<dbReference type="Proteomes" id="UP000295689">
    <property type="component" value="Unassembled WGS sequence"/>
</dbReference>
<organism evidence="5 6">
    <name type="scientific">Mesobacillus foraminis</name>
    <dbReference type="NCBI Taxonomy" id="279826"/>
    <lineage>
        <taxon>Bacteria</taxon>
        <taxon>Bacillati</taxon>
        <taxon>Bacillota</taxon>
        <taxon>Bacilli</taxon>
        <taxon>Bacillales</taxon>
        <taxon>Bacillaceae</taxon>
        <taxon>Mesobacillus</taxon>
    </lineage>
</organism>
<sequence>MLISERHQLILNLLKEKENVTVQELVELTNSSESTLRRDLDQLEKQNYLKRVHGGASLLHRKREEPSVGEKVTQNHEEKAGIARHAAGLVQDGDCIYIDAGTTTFQMIKHLKGKEILVVTNGIDHLEALLENDVCTYVIGGFVKKTTKATVGRNAIEGIKNYRFDKCFMGTNAIHYDLELTTPDPEEAQIKEKAISLSREAFILADHTKFGEVSFSKFAKLEQVKIITNADESINMEKYMEKTEIISIKSLAKAPY</sequence>
<evidence type="ECO:0000259" key="4">
    <source>
        <dbReference type="PROSITE" id="PS51000"/>
    </source>
</evidence>
<dbReference type="PRINTS" id="PR00037">
    <property type="entry name" value="HTHLACR"/>
</dbReference>
<comment type="caution">
    <text evidence="5">The sequence shown here is derived from an EMBL/GenBank/DDBJ whole genome shotgun (WGS) entry which is preliminary data.</text>
</comment>